<dbReference type="Proteomes" id="UP001153555">
    <property type="component" value="Unassembled WGS sequence"/>
</dbReference>
<dbReference type="AlphaFoldDB" id="A0A9N7RGG9"/>
<reference evidence="1" key="1">
    <citation type="submission" date="2019-12" db="EMBL/GenBank/DDBJ databases">
        <authorList>
            <person name="Scholes J."/>
        </authorList>
    </citation>
    <scope>NUCLEOTIDE SEQUENCE</scope>
</reference>
<proteinExistence type="predicted"/>
<feature type="non-terminal residue" evidence="1">
    <location>
        <position position="52"/>
    </location>
</feature>
<evidence type="ECO:0000313" key="2">
    <source>
        <dbReference type="Proteomes" id="UP001153555"/>
    </source>
</evidence>
<organism evidence="1 2">
    <name type="scientific">Striga hermonthica</name>
    <name type="common">Purple witchweed</name>
    <name type="synonym">Buchnera hermonthica</name>
    <dbReference type="NCBI Taxonomy" id="68872"/>
    <lineage>
        <taxon>Eukaryota</taxon>
        <taxon>Viridiplantae</taxon>
        <taxon>Streptophyta</taxon>
        <taxon>Embryophyta</taxon>
        <taxon>Tracheophyta</taxon>
        <taxon>Spermatophyta</taxon>
        <taxon>Magnoliopsida</taxon>
        <taxon>eudicotyledons</taxon>
        <taxon>Gunneridae</taxon>
        <taxon>Pentapetalae</taxon>
        <taxon>asterids</taxon>
        <taxon>lamiids</taxon>
        <taxon>Lamiales</taxon>
        <taxon>Orobanchaceae</taxon>
        <taxon>Buchnereae</taxon>
        <taxon>Striga</taxon>
    </lineage>
</organism>
<keyword evidence="2" id="KW-1185">Reference proteome</keyword>
<protein>
    <submittedName>
        <fullName evidence="1">Uncharacterized protein</fullName>
    </submittedName>
</protein>
<sequence length="52" mass="6030">GFDNDSILLRETMLRDLPSLQRYCQPGVNNADLSYGLSELRRLRKLWSSTVM</sequence>
<name>A0A9N7RGG9_STRHE</name>
<comment type="caution">
    <text evidence="1">The sequence shown here is derived from an EMBL/GenBank/DDBJ whole genome shotgun (WGS) entry which is preliminary data.</text>
</comment>
<accession>A0A9N7RGG9</accession>
<evidence type="ECO:0000313" key="1">
    <source>
        <dbReference type="EMBL" id="CAA0827057.1"/>
    </source>
</evidence>
<gene>
    <name evidence="1" type="ORF">SHERM_22753</name>
</gene>
<feature type="non-terminal residue" evidence="1">
    <location>
        <position position="1"/>
    </location>
</feature>
<dbReference type="EMBL" id="CACSLK010027710">
    <property type="protein sequence ID" value="CAA0827057.1"/>
    <property type="molecule type" value="Genomic_DNA"/>
</dbReference>